<keyword evidence="4" id="KW-1185">Reference proteome</keyword>
<dbReference type="AlphaFoldDB" id="A0A345SSG6"/>
<dbReference type="InterPro" id="IPR011009">
    <property type="entry name" value="Kinase-like_dom_sf"/>
</dbReference>
<evidence type="ECO:0000313" key="4">
    <source>
        <dbReference type="Proteomes" id="UP000249340"/>
    </source>
</evidence>
<dbReference type="OrthoDB" id="5490445at2"/>
<dbReference type="InterPro" id="IPR002575">
    <property type="entry name" value="Aminoglycoside_PTrfase"/>
</dbReference>
<organism evidence="3 4">
    <name type="scientific">Peterkaempfera bronchialis</name>
    <dbReference type="NCBI Taxonomy" id="2126346"/>
    <lineage>
        <taxon>Bacteria</taxon>
        <taxon>Bacillati</taxon>
        <taxon>Actinomycetota</taxon>
        <taxon>Actinomycetes</taxon>
        <taxon>Kitasatosporales</taxon>
        <taxon>Streptomycetaceae</taxon>
        <taxon>Peterkaempfera</taxon>
    </lineage>
</organism>
<dbReference type="Proteomes" id="UP000249340">
    <property type="component" value="Chromosome"/>
</dbReference>
<evidence type="ECO:0000313" key="3">
    <source>
        <dbReference type="EMBL" id="AXI76671.1"/>
    </source>
</evidence>
<dbReference type="PANTHER" id="PTHR21310">
    <property type="entry name" value="AMINOGLYCOSIDE PHOSPHOTRANSFERASE-RELATED-RELATED"/>
    <property type="match status" value="1"/>
</dbReference>
<dbReference type="PANTHER" id="PTHR21310:SF15">
    <property type="entry name" value="AMINOGLYCOSIDE PHOSPHOTRANSFERASE DOMAIN-CONTAINING PROTEIN"/>
    <property type="match status" value="1"/>
</dbReference>
<dbReference type="GO" id="GO:0016740">
    <property type="term" value="F:transferase activity"/>
    <property type="evidence" value="ECO:0007669"/>
    <property type="project" value="UniProtKB-KW"/>
</dbReference>
<reference evidence="4" key="1">
    <citation type="submission" date="2018-07" db="EMBL/GenBank/DDBJ databases">
        <title>Streptacidiphilus bronchialis DSM 106435 chromosome.</title>
        <authorList>
            <person name="Batra D."/>
            <person name="Gulvik C.A."/>
        </authorList>
    </citation>
    <scope>NUCLEOTIDE SEQUENCE [LARGE SCALE GENOMIC DNA]</scope>
    <source>
        <strain evidence="4">DSM 106435</strain>
    </source>
</reference>
<dbReference type="Pfam" id="PF01636">
    <property type="entry name" value="APH"/>
    <property type="match status" value="1"/>
</dbReference>
<gene>
    <name evidence="3" type="ORF">C7M71_003540</name>
</gene>
<name>A0A345SSG6_9ACTN</name>
<feature type="region of interest" description="Disordered" evidence="1">
    <location>
        <begin position="136"/>
        <end position="156"/>
    </location>
</feature>
<evidence type="ECO:0000256" key="1">
    <source>
        <dbReference type="SAM" id="MobiDB-lite"/>
    </source>
</evidence>
<sequence length="489" mass="52930">MSTRGSSACKTPVTTGCQPWSQRKTPGKEPHNERSHPAAGRRRREAARLRQRSRCPAPHPGPRGRPAGEPGPGGPPGPWTRHGGTAAPNRRRRPASAATAHPARRGRATVLSSPPRARRAPCCPISESALTRIPLPSWLSGAHPGRGPPEGTTMESLTKRRPPVEQLQTWLHQALGPQALLAEHSECTDGCFNAVYAVTLADGRDCILKVAPPSGLKLLRYEADLLHAEAHVYSRGAEAGVPLPDLLYADLDQGFLVLERLRGTPLEKVRDTLDPAALADVRRQLGGATARLHSVTGPAFGYIRRDGHTRSATWRGSFLAIVDDILADAAELGTELPAPPDRIRSVIHRHADALDEVTRPALVHFDLWDGNAFVLPDGDGSWRLEGIIDGERAFYGDPLAELVSLALFCDPEDSPGLLEGYAEAAGAPLRLDGAARRRLALYRIYLDLILVTEGATRGFTGEEHEGFRRYALGLLDGELTELDATHPHK</sequence>
<dbReference type="EMBL" id="CP031264">
    <property type="protein sequence ID" value="AXI76671.1"/>
    <property type="molecule type" value="Genomic_DNA"/>
</dbReference>
<keyword evidence="3" id="KW-0808">Transferase</keyword>
<feature type="domain" description="Aminoglycoside phosphotransferase" evidence="2">
    <location>
        <begin position="189"/>
        <end position="438"/>
    </location>
</feature>
<feature type="compositionally biased region" description="Basic and acidic residues" evidence="1">
    <location>
        <begin position="26"/>
        <end position="36"/>
    </location>
</feature>
<evidence type="ECO:0000259" key="2">
    <source>
        <dbReference type="Pfam" id="PF01636"/>
    </source>
</evidence>
<feature type="compositionally biased region" description="Polar residues" evidence="1">
    <location>
        <begin position="1"/>
        <end position="24"/>
    </location>
</feature>
<dbReference type="Gene3D" id="3.90.1200.10">
    <property type="match status" value="1"/>
</dbReference>
<feature type="compositionally biased region" description="Low complexity" evidence="1">
    <location>
        <begin position="79"/>
        <end position="88"/>
    </location>
</feature>
<dbReference type="KEGG" id="stri:C7M71_003540"/>
<dbReference type="SUPFAM" id="SSF56112">
    <property type="entry name" value="Protein kinase-like (PK-like)"/>
    <property type="match status" value="1"/>
</dbReference>
<dbReference type="InterPro" id="IPR051678">
    <property type="entry name" value="AGP_Transferase"/>
</dbReference>
<proteinExistence type="predicted"/>
<feature type="region of interest" description="Disordered" evidence="1">
    <location>
        <begin position="1"/>
        <end position="121"/>
    </location>
</feature>
<accession>A0A345SSG6</accession>
<feature type="compositionally biased region" description="Basic residues" evidence="1">
    <location>
        <begin position="39"/>
        <end position="53"/>
    </location>
</feature>
<protein>
    <submittedName>
        <fullName evidence="3">Aminoglycoside phosphotransferase family protein</fullName>
    </submittedName>
</protein>